<dbReference type="AlphaFoldDB" id="A0A2J6PFE5"/>
<gene>
    <name evidence="2" type="ORF">NA56DRAFT_586672</name>
</gene>
<organism evidence="2 3">
    <name type="scientific">Hyaloscypha hepaticicola</name>
    <dbReference type="NCBI Taxonomy" id="2082293"/>
    <lineage>
        <taxon>Eukaryota</taxon>
        <taxon>Fungi</taxon>
        <taxon>Dikarya</taxon>
        <taxon>Ascomycota</taxon>
        <taxon>Pezizomycotina</taxon>
        <taxon>Leotiomycetes</taxon>
        <taxon>Helotiales</taxon>
        <taxon>Hyaloscyphaceae</taxon>
        <taxon>Hyaloscypha</taxon>
    </lineage>
</organism>
<protein>
    <submittedName>
        <fullName evidence="2">HET-domain-containing protein</fullName>
    </submittedName>
</protein>
<feature type="domain" description="Heterokaryon incompatibility" evidence="1">
    <location>
        <begin position="4"/>
        <end position="107"/>
    </location>
</feature>
<sequence length="425" mass="48001">MHRYACLSHCWGKPAPATQLTHATMESLKCGLSIQALPKTFQEAVQMCVTMDLHFFWIDSLCIIQGDADDWTEAASTMAGIYQNAYITIAASSARDSTKGLFRHMEERHKPTELPRAGLFSWPLLARCWVYQERRLSPRMIHFGRGQVFWQCQSALCSEDGSLNTGYADKDADKDSGYRQPLLMIEDHPIETWHTMVEEYSTLQITFERDRLPAIAALVDLLMQSVFRKGDEYLAGVWRNTLIADICWSILQGGGKSRPAEWIAPTWSWASVHEEVVYVDKIGLRSEAELLDVSYLPVGPSHVGRLESASITIRAPYFLTKLHYERSEHGVQSTFVEDKRQFGGEWEYWQDYDLTTGATPLHEGETVTVLVFGHAEEYGMGNKGSAGFLLREVSDNRFERVGFAKNLETLGIWAAGLPVMTATII</sequence>
<dbReference type="PANTHER" id="PTHR33112">
    <property type="entry name" value="DOMAIN PROTEIN, PUTATIVE-RELATED"/>
    <property type="match status" value="1"/>
</dbReference>
<dbReference type="Proteomes" id="UP000235672">
    <property type="component" value="Unassembled WGS sequence"/>
</dbReference>
<dbReference type="InterPro" id="IPR010730">
    <property type="entry name" value="HET"/>
</dbReference>
<accession>A0A2J6PFE5</accession>
<proteinExistence type="predicted"/>
<reference evidence="2 3" key="1">
    <citation type="submission" date="2016-05" db="EMBL/GenBank/DDBJ databases">
        <title>A degradative enzymes factory behind the ericoid mycorrhizal symbiosis.</title>
        <authorList>
            <consortium name="DOE Joint Genome Institute"/>
            <person name="Martino E."/>
            <person name="Morin E."/>
            <person name="Grelet G."/>
            <person name="Kuo A."/>
            <person name="Kohler A."/>
            <person name="Daghino S."/>
            <person name="Barry K."/>
            <person name="Choi C."/>
            <person name="Cichocki N."/>
            <person name="Clum A."/>
            <person name="Copeland A."/>
            <person name="Hainaut M."/>
            <person name="Haridas S."/>
            <person name="Labutti K."/>
            <person name="Lindquist E."/>
            <person name="Lipzen A."/>
            <person name="Khouja H.-R."/>
            <person name="Murat C."/>
            <person name="Ohm R."/>
            <person name="Olson A."/>
            <person name="Spatafora J."/>
            <person name="Veneault-Fourrey C."/>
            <person name="Henrissat B."/>
            <person name="Grigoriev I."/>
            <person name="Martin F."/>
            <person name="Perotto S."/>
        </authorList>
    </citation>
    <scope>NUCLEOTIDE SEQUENCE [LARGE SCALE GENOMIC DNA]</scope>
    <source>
        <strain evidence="2 3">UAMH 7357</strain>
    </source>
</reference>
<evidence type="ECO:0000313" key="3">
    <source>
        <dbReference type="Proteomes" id="UP000235672"/>
    </source>
</evidence>
<dbReference type="OrthoDB" id="3562689at2759"/>
<dbReference type="Pfam" id="PF06985">
    <property type="entry name" value="HET"/>
    <property type="match status" value="1"/>
</dbReference>
<evidence type="ECO:0000313" key="2">
    <source>
        <dbReference type="EMBL" id="PMD12772.1"/>
    </source>
</evidence>
<dbReference type="EMBL" id="KZ613543">
    <property type="protein sequence ID" value="PMD12772.1"/>
    <property type="molecule type" value="Genomic_DNA"/>
</dbReference>
<evidence type="ECO:0000259" key="1">
    <source>
        <dbReference type="Pfam" id="PF06985"/>
    </source>
</evidence>
<dbReference type="PANTHER" id="PTHR33112:SF13">
    <property type="entry name" value="HETEROKARYON INCOMPATIBILITY DOMAIN-CONTAINING PROTEIN"/>
    <property type="match status" value="1"/>
</dbReference>
<name>A0A2J6PFE5_9HELO</name>
<keyword evidence="3" id="KW-1185">Reference proteome</keyword>
<dbReference type="STRING" id="1745343.A0A2J6PFE5"/>